<evidence type="ECO:0000313" key="1">
    <source>
        <dbReference type="EMBL" id="KAJ0209076.1"/>
    </source>
</evidence>
<dbReference type="PANTHER" id="PTHR47150:SF4">
    <property type="entry name" value="HARBINGER TRANSPOSASE-DERIVED PROTEIN-RELATED"/>
    <property type="match status" value="1"/>
</dbReference>
<sequence length="280" mass="32931">MNNFLDTISSSSSSDEDFDDDELVMHTFLSAAHDIVCQRDETSNVEKKRKKSINRDREAANELLVRDYFNVDSLYDLSKFEDRFRISRNLFIRIVRDLENNYEIFQKYTTTLRQLAYGIAADASDEYLKMSARTGRECTYLFCEHVIELYGDIYLRNPTRNDVEQLYAANQAKHGFPRMLGSIDCTHWVWENCPNAWRGQFTREEEGRAICTYTLNDMLNPPAVIQVGNPTYFTRLLEIQNSETHHNLRQDLTEHIWQRQFEDENEVDEDGDDEDNDANE</sequence>
<dbReference type="Pfam" id="PF04827">
    <property type="entry name" value="Plant_tran"/>
    <property type="match status" value="1"/>
</dbReference>
<evidence type="ECO:0000313" key="2">
    <source>
        <dbReference type="Proteomes" id="UP000235145"/>
    </source>
</evidence>
<proteinExistence type="predicted"/>
<accession>A0A9R1XDR2</accession>
<protein>
    <submittedName>
        <fullName evidence="1">Uncharacterized protein</fullName>
    </submittedName>
</protein>
<keyword evidence="2" id="KW-1185">Reference proteome</keyword>
<gene>
    <name evidence="1" type="ORF">LSAT_V11C400214940</name>
</gene>
<dbReference type="InterPro" id="IPR006912">
    <property type="entry name" value="Harbinger_derived_prot"/>
</dbReference>
<comment type="caution">
    <text evidence="1">The sequence shown here is derived from an EMBL/GenBank/DDBJ whole genome shotgun (WGS) entry which is preliminary data.</text>
</comment>
<name>A0A9R1XDR2_LACSA</name>
<dbReference type="EMBL" id="NBSK02000004">
    <property type="protein sequence ID" value="KAJ0209076.1"/>
    <property type="molecule type" value="Genomic_DNA"/>
</dbReference>
<organism evidence="1 2">
    <name type="scientific">Lactuca sativa</name>
    <name type="common">Garden lettuce</name>
    <dbReference type="NCBI Taxonomy" id="4236"/>
    <lineage>
        <taxon>Eukaryota</taxon>
        <taxon>Viridiplantae</taxon>
        <taxon>Streptophyta</taxon>
        <taxon>Embryophyta</taxon>
        <taxon>Tracheophyta</taxon>
        <taxon>Spermatophyta</taxon>
        <taxon>Magnoliopsida</taxon>
        <taxon>eudicotyledons</taxon>
        <taxon>Gunneridae</taxon>
        <taxon>Pentapetalae</taxon>
        <taxon>asterids</taxon>
        <taxon>campanulids</taxon>
        <taxon>Asterales</taxon>
        <taxon>Asteraceae</taxon>
        <taxon>Cichorioideae</taxon>
        <taxon>Cichorieae</taxon>
        <taxon>Lactucinae</taxon>
        <taxon>Lactuca</taxon>
    </lineage>
</organism>
<reference evidence="1 2" key="1">
    <citation type="journal article" date="2017" name="Nat. Commun.">
        <title>Genome assembly with in vitro proximity ligation data and whole-genome triplication in lettuce.</title>
        <authorList>
            <person name="Reyes-Chin-Wo S."/>
            <person name="Wang Z."/>
            <person name="Yang X."/>
            <person name="Kozik A."/>
            <person name="Arikit S."/>
            <person name="Song C."/>
            <person name="Xia L."/>
            <person name="Froenicke L."/>
            <person name="Lavelle D.O."/>
            <person name="Truco M.J."/>
            <person name="Xia R."/>
            <person name="Zhu S."/>
            <person name="Xu C."/>
            <person name="Xu H."/>
            <person name="Xu X."/>
            <person name="Cox K."/>
            <person name="Korf I."/>
            <person name="Meyers B.C."/>
            <person name="Michelmore R.W."/>
        </authorList>
    </citation>
    <scope>NUCLEOTIDE SEQUENCE [LARGE SCALE GENOMIC DNA]</scope>
    <source>
        <strain evidence="2">cv. Salinas</strain>
        <tissue evidence="1">Seedlings</tissue>
    </source>
</reference>
<dbReference type="Proteomes" id="UP000235145">
    <property type="component" value="Unassembled WGS sequence"/>
</dbReference>
<dbReference type="AlphaFoldDB" id="A0A9R1XDR2"/>
<dbReference type="PANTHER" id="PTHR47150">
    <property type="entry name" value="OS12G0169200 PROTEIN"/>
    <property type="match status" value="1"/>
</dbReference>